<dbReference type="Pfam" id="PF18139">
    <property type="entry name" value="LSDAT_euk"/>
    <property type="match status" value="1"/>
</dbReference>
<organism evidence="12 13">
    <name type="scientific">Adineta ricciae</name>
    <name type="common">Rotifer</name>
    <dbReference type="NCBI Taxonomy" id="249248"/>
    <lineage>
        <taxon>Eukaryota</taxon>
        <taxon>Metazoa</taxon>
        <taxon>Spiralia</taxon>
        <taxon>Gnathifera</taxon>
        <taxon>Rotifera</taxon>
        <taxon>Eurotatoria</taxon>
        <taxon>Bdelloidea</taxon>
        <taxon>Adinetida</taxon>
        <taxon>Adinetidae</taxon>
        <taxon>Adineta</taxon>
    </lineage>
</organism>
<reference evidence="12" key="1">
    <citation type="submission" date="2021-02" db="EMBL/GenBank/DDBJ databases">
        <authorList>
            <person name="Nowell W R."/>
        </authorList>
    </citation>
    <scope>NUCLEOTIDE SEQUENCE</scope>
</reference>
<evidence type="ECO:0000256" key="2">
    <source>
        <dbReference type="ARBA" id="ARBA00022448"/>
    </source>
</evidence>
<gene>
    <name evidence="12" type="ORF">XAT740_LOCUS49359</name>
</gene>
<dbReference type="InterPro" id="IPR002153">
    <property type="entry name" value="TRPC_channel"/>
</dbReference>
<evidence type="ECO:0000256" key="4">
    <source>
        <dbReference type="ARBA" id="ARBA00022989"/>
    </source>
</evidence>
<keyword evidence="13" id="KW-1185">Reference proteome</keyword>
<feature type="domain" description="Ion transport" evidence="9">
    <location>
        <begin position="656"/>
        <end position="902"/>
    </location>
</feature>
<keyword evidence="4 8" id="KW-1133">Transmembrane helix</keyword>
<feature type="transmembrane region" description="Helical" evidence="8">
    <location>
        <begin position="767"/>
        <end position="788"/>
    </location>
</feature>
<dbReference type="EMBL" id="CAJNOR010007286">
    <property type="protein sequence ID" value="CAF1614452.1"/>
    <property type="molecule type" value="Genomic_DNA"/>
</dbReference>
<evidence type="ECO:0000256" key="8">
    <source>
        <dbReference type="SAM" id="Phobius"/>
    </source>
</evidence>
<feature type="domain" description="TRPM-like" evidence="11">
    <location>
        <begin position="456"/>
        <end position="584"/>
    </location>
</feature>
<dbReference type="InterPro" id="IPR005821">
    <property type="entry name" value="Ion_trans_dom"/>
</dbReference>
<dbReference type="GO" id="GO:0005886">
    <property type="term" value="C:plasma membrane"/>
    <property type="evidence" value="ECO:0007669"/>
    <property type="project" value="TreeGrafter"/>
</dbReference>
<dbReference type="Proteomes" id="UP000663828">
    <property type="component" value="Unassembled WGS sequence"/>
</dbReference>
<dbReference type="AlphaFoldDB" id="A0A816BX90"/>
<evidence type="ECO:0000256" key="5">
    <source>
        <dbReference type="ARBA" id="ARBA00023065"/>
    </source>
</evidence>
<keyword evidence="5" id="KW-0406">Ion transport</keyword>
<dbReference type="InterPro" id="IPR057366">
    <property type="entry name" value="TRPM-like"/>
</dbReference>
<evidence type="ECO:0000256" key="3">
    <source>
        <dbReference type="ARBA" id="ARBA00022692"/>
    </source>
</evidence>
<accession>A0A816BX90</accession>
<keyword evidence="3 8" id="KW-0812">Transmembrane</keyword>
<feature type="transmembrane region" description="Helical" evidence="8">
    <location>
        <begin position="693"/>
        <end position="710"/>
    </location>
</feature>
<feature type="transmembrane region" description="Helical" evidence="8">
    <location>
        <begin position="809"/>
        <end position="828"/>
    </location>
</feature>
<feature type="transmembrane region" description="Helical" evidence="8">
    <location>
        <begin position="652"/>
        <end position="673"/>
    </location>
</feature>
<evidence type="ECO:0000256" key="6">
    <source>
        <dbReference type="ARBA" id="ARBA00023136"/>
    </source>
</evidence>
<dbReference type="PANTHER" id="PTHR13800">
    <property type="entry name" value="TRANSIENT RECEPTOR POTENTIAL CATION CHANNEL, SUBFAMILY M, MEMBER 6"/>
    <property type="match status" value="1"/>
</dbReference>
<dbReference type="InterPro" id="IPR041491">
    <property type="entry name" value="TRPM_SLOG"/>
</dbReference>
<dbReference type="InterPro" id="IPR050927">
    <property type="entry name" value="TRPM"/>
</dbReference>
<dbReference type="Pfam" id="PF00520">
    <property type="entry name" value="Ion_trans"/>
    <property type="match status" value="1"/>
</dbReference>
<name>A0A816BX90_ADIRI</name>
<keyword evidence="2" id="KW-0813">Transport</keyword>
<proteinExistence type="predicted"/>
<evidence type="ECO:0000256" key="7">
    <source>
        <dbReference type="ARBA" id="ARBA00023303"/>
    </source>
</evidence>
<evidence type="ECO:0000313" key="13">
    <source>
        <dbReference type="Proteomes" id="UP000663828"/>
    </source>
</evidence>
<dbReference type="Pfam" id="PF25508">
    <property type="entry name" value="TRPM2"/>
    <property type="match status" value="1"/>
</dbReference>
<protein>
    <submittedName>
        <fullName evidence="12">Uncharacterized protein</fullName>
    </submittedName>
</protein>
<evidence type="ECO:0000259" key="9">
    <source>
        <dbReference type="Pfam" id="PF00520"/>
    </source>
</evidence>
<comment type="caution">
    <text evidence="12">The sequence shown here is derived from an EMBL/GenBank/DDBJ whole genome shotgun (WGS) entry which is preliminary data.</text>
</comment>
<comment type="subcellular location">
    <subcellularLocation>
        <location evidence="1">Membrane</location>
        <topology evidence="1">Multi-pass membrane protein</topology>
    </subcellularLocation>
</comment>
<feature type="domain" description="TRPM SLOG" evidence="10">
    <location>
        <begin position="25"/>
        <end position="277"/>
    </location>
</feature>
<keyword evidence="7" id="KW-0407">Ion channel</keyword>
<dbReference type="PRINTS" id="PR01097">
    <property type="entry name" value="TRNSRECEPTRP"/>
</dbReference>
<evidence type="ECO:0000256" key="1">
    <source>
        <dbReference type="ARBA" id="ARBA00004141"/>
    </source>
</evidence>
<keyword evidence="6 8" id="KW-0472">Membrane</keyword>
<evidence type="ECO:0000313" key="12">
    <source>
        <dbReference type="EMBL" id="CAF1614452.1"/>
    </source>
</evidence>
<dbReference type="PANTHER" id="PTHR13800:SF12">
    <property type="entry name" value="TRANSIENT RECEPTOR POTENTIAL CATION CHANNEL SUBFAMILY M MEMBER-LIKE 2"/>
    <property type="match status" value="1"/>
</dbReference>
<dbReference type="GO" id="GO:0005262">
    <property type="term" value="F:calcium channel activity"/>
    <property type="evidence" value="ECO:0007669"/>
    <property type="project" value="InterPro"/>
</dbReference>
<evidence type="ECO:0000259" key="11">
    <source>
        <dbReference type="Pfam" id="PF25508"/>
    </source>
</evidence>
<sequence>MNIQFSRVALQPGEKRSAQLAYFNHEENLQQAIHTLFQDKTFDVPSPKLIITLEGGLHTNGERSNDFNEKQFSASVAKLLLDIGQNKLNDQNGTPWLFTPVRYDSVAGRIIQIAKQQYLAHDIPLSRFVNIGIDVCESISVKSGLHDYRSIVHAVRSTNADLIPDGCSNSNRIVNKRLSHLILYGKSNEDPIDRYAMLQQCLDEINQRRETSTNEKSSISKIILLYGGDTYHIEPLHRLMNVQSQNKKFSLIIMRGSGGLADVLAWIFEKIRSGGLMYVYSSDRKSLTSMFLRELKVLVEQLLCSDIPNDLIMLINYLASTRCEKVCVCNEDDDLSLYFLEALIAENQTERLSSLKLHLSLAFDLNQPKFASRILRSNQDLPEEDVIQLAKMAIIRDQVEFFHVLEDVCGVTSDNLGENFDRELSSKMNYNHALFLEYIQQDFGCNLDEMYQPMGESSEHTEDEIHSINVKLFLWAIFFDHYNLSLHFWKRLNDRLCAALVAALVYRQTADLCVKRSSTESITVEKLRQHADDYENLAIRLLQSLYTSNPDMARLAIKRENHEFNKFSSLEIAIMSNSENFVGHTCVQEVFDIVWLGKPDDKSKKKSFDRILAGATSSFGQATKSIAVTDYKNVLKYFLTIKHHLSRPQVKYHLHFLFYLIFLCLLSYLVLFVKIPLLQVDEACLQTQCFKQSWSMLQIIINTWIFMFALEEFRQAKALKTKENGIRQTFIVYLGESWNKLDALCVTLYVVSIVLEFFNTKLSLNAARAFLAIDVVLWFIRLLILLMIDRTVGPMLLMIQAMLSDMVTFFSIFFVFTSAYGVASFALWKSGQLSLDLTLFRKIFHQAYWHVFGEINDLDDVKDNFELTGWTAFVLLAFYMAISNILLVNLLVAMFSNTFDRMFAKMDTLWKFNRYYVIREYTILSPLPPPLNLFHTKNHHLKPFNLELSQEQMITLQRREALAYASDLFEHETKEKQTDIDHREKIDSRLHQLKKMLTHVKVTCEAAGQDVEV</sequence>
<feature type="transmembrane region" description="Helical" evidence="8">
    <location>
        <begin position="870"/>
        <end position="895"/>
    </location>
</feature>
<evidence type="ECO:0000259" key="10">
    <source>
        <dbReference type="Pfam" id="PF18139"/>
    </source>
</evidence>